<dbReference type="PROSITE" id="PS00778">
    <property type="entry name" value="HIS_ACID_PHOSPHAT_2"/>
    <property type="match status" value="1"/>
</dbReference>
<keyword evidence="5" id="KW-1185">Reference proteome</keyword>
<protein>
    <recommendedName>
        <fullName evidence="2">3-phytase</fullName>
        <ecNumber evidence="2">3.1.3.8</ecNumber>
    </recommendedName>
</protein>
<evidence type="ECO:0000256" key="1">
    <source>
        <dbReference type="ARBA" id="ARBA00005375"/>
    </source>
</evidence>
<evidence type="ECO:0000256" key="3">
    <source>
        <dbReference type="ARBA" id="ARBA00022801"/>
    </source>
</evidence>
<proteinExistence type="inferred from homology"/>
<organism evidence="4 5">
    <name type="scientific">Phyllosticta citriasiana</name>
    <dbReference type="NCBI Taxonomy" id="595635"/>
    <lineage>
        <taxon>Eukaryota</taxon>
        <taxon>Fungi</taxon>
        <taxon>Dikarya</taxon>
        <taxon>Ascomycota</taxon>
        <taxon>Pezizomycotina</taxon>
        <taxon>Dothideomycetes</taxon>
        <taxon>Dothideomycetes incertae sedis</taxon>
        <taxon>Botryosphaeriales</taxon>
        <taxon>Phyllostictaceae</taxon>
        <taxon>Phyllosticta</taxon>
    </lineage>
</organism>
<keyword evidence="3" id="KW-0378">Hydrolase</keyword>
<dbReference type="EC" id="3.1.3.8" evidence="2"/>
<sequence length="522" mass="58466">MTTLNPREPYSPEELERLYPNNLQLQLVQVLLRHGERSPVSPRFRNAGLPPHWPYCSSARRLTSVVMSTADWSQWDELKYRRRLETFGPDDAPVITTGPKGEFDAICLPGELTNKGRETTLNLGKRLRHLYVDQLKFMPHLIADADMIHLRATPIPRALESVQQVFWGFYPPSTRTADFPAPTILMRSPADETLYPNEGNCRRFAQLSRAFAQRTADRWNDTDEMAYLNKLISKWMPENSKRVAVDSHPRLSGVMDTINSTLAHGPETRLPKEFYDPKLRAIVDKIGVEEWYSGYTEMKEYRELGIGALMGDVVGRMTGNVERNGKDGLLEIGGDDQSLGVGRGGEMNIRLSLSGAHDTTLAGVLSSLGAFEGEGWPPYTSHVAFELFKRKSTRSSASSLNEKSADGGAERHKPSGWLASIFGSKSNSPGPGIARKPTNQLTQLEKDSLKDHYVRIRYNDKVMQVPGCKAPGKHFEGDPSLCTLEAFKSIVDKYTPKRWKEACASNLDQPTFPIQPEPAGYE</sequence>
<dbReference type="InterPro" id="IPR000560">
    <property type="entry name" value="His_Pase_clade-2"/>
</dbReference>
<dbReference type="Gene3D" id="3.40.50.1240">
    <property type="entry name" value="Phosphoglycerate mutase-like"/>
    <property type="match status" value="1"/>
</dbReference>
<accession>A0ABR1KQB5</accession>
<evidence type="ECO:0000313" key="4">
    <source>
        <dbReference type="EMBL" id="KAK7517560.1"/>
    </source>
</evidence>
<dbReference type="CDD" id="cd07061">
    <property type="entry name" value="HP_HAP_like"/>
    <property type="match status" value="1"/>
</dbReference>
<evidence type="ECO:0000256" key="2">
    <source>
        <dbReference type="ARBA" id="ARBA00012632"/>
    </source>
</evidence>
<gene>
    <name evidence="4" type="ORF">IWZ03DRAFT_174893</name>
</gene>
<evidence type="ECO:0000313" key="5">
    <source>
        <dbReference type="Proteomes" id="UP001363622"/>
    </source>
</evidence>
<dbReference type="Proteomes" id="UP001363622">
    <property type="component" value="Unassembled WGS sequence"/>
</dbReference>
<dbReference type="PROSITE" id="PS00616">
    <property type="entry name" value="HIS_ACID_PHOSPHAT_1"/>
    <property type="match status" value="1"/>
</dbReference>
<dbReference type="EMBL" id="JBBPHU010000005">
    <property type="protein sequence ID" value="KAK7517560.1"/>
    <property type="molecule type" value="Genomic_DNA"/>
</dbReference>
<reference evidence="4 5" key="1">
    <citation type="submission" date="2024-04" db="EMBL/GenBank/DDBJ databases">
        <title>Phyllosticta paracitricarpa is synonymous to the EU quarantine fungus P. citricarpa based on phylogenomic analyses.</title>
        <authorList>
            <consortium name="Lawrence Berkeley National Laboratory"/>
            <person name="Van Ingen-Buijs V.A."/>
            <person name="Van Westerhoven A.C."/>
            <person name="Haridas S."/>
            <person name="Skiadas P."/>
            <person name="Martin F."/>
            <person name="Groenewald J.Z."/>
            <person name="Crous P.W."/>
            <person name="Seidl M.F."/>
        </authorList>
    </citation>
    <scope>NUCLEOTIDE SEQUENCE [LARGE SCALE GENOMIC DNA]</scope>
    <source>
        <strain evidence="4 5">CBS 123371</strain>
    </source>
</reference>
<comment type="similarity">
    <text evidence="1">Belongs to the histidine acid phosphatase family.</text>
</comment>
<name>A0ABR1KQB5_9PEZI</name>
<comment type="caution">
    <text evidence="4">The sequence shown here is derived from an EMBL/GenBank/DDBJ whole genome shotgun (WGS) entry which is preliminary data.</text>
</comment>
<dbReference type="SUPFAM" id="SSF53254">
    <property type="entry name" value="Phosphoglycerate mutase-like"/>
    <property type="match status" value="1"/>
</dbReference>
<dbReference type="InterPro" id="IPR050645">
    <property type="entry name" value="Histidine_acid_phosphatase"/>
</dbReference>
<dbReference type="InterPro" id="IPR029033">
    <property type="entry name" value="His_PPase_superfam"/>
</dbReference>
<dbReference type="PANTHER" id="PTHR11567:SF110">
    <property type="entry name" value="2-PHOSPHOXYLOSE PHOSPHATASE 1"/>
    <property type="match status" value="1"/>
</dbReference>
<dbReference type="InterPro" id="IPR033379">
    <property type="entry name" value="Acid_Pase_AS"/>
</dbReference>
<dbReference type="Pfam" id="PF00328">
    <property type="entry name" value="His_Phos_2"/>
    <property type="match status" value="1"/>
</dbReference>
<dbReference type="PANTHER" id="PTHR11567">
    <property type="entry name" value="ACID PHOSPHATASE-RELATED"/>
    <property type="match status" value="1"/>
</dbReference>